<protein>
    <submittedName>
        <fullName evidence="1">Uncharacterized protein</fullName>
    </submittedName>
</protein>
<reference evidence="3 4" key="1">
    <citation type="submission" date="2019-05" db="EMBL/GenBank/DDBJ databases">
        <title>Emergence of the Ug99 lineage of the wheat stem rust pathogen through somatic hybridization.</title>
        <authorList>
            <person name="Li F."/>
            <person name="Upadhyaya N.M."/>
            <person name="Sperschneider J."/>
            <person name="Matny O."/>
            <person name="Nguyen-Phuc H."/>
            <person name="Mago R."/>
            <person name="Raley C."/>
            <person name="Miller M.E."/>
            <person name="Silverstein K.A.T."/>
            <person name="Henningsen E."/>
            <person name="Hirsch C.D."/>
            <person name="Visser B."/>
            <person name="Pretorius Z.A."/>
            <person name="Steffenson B.J."/>
            <person name="Schwessinger B."/>
            <person name="Dodds P.N."/>
            <person name="Figueroa M."/>
        </authorList>
    </citation>
    <scope>NUCLEOTIDE SEQUENCE [LARGE SCALE GENOMIC DNA]</scope>
    <source>
        <strain evidence="2">21-0</strain>
        <strain evidence="1 4">Ug99</strain>
    </source>
</reference>
<evidence type="ECO:0000313" key="3">
    <source>
        <dbReference type="Proteomes" id="UP000324748"/>
    </source>
</evidence>
<accession>A0A5B0QLP7</accession>
<comment type="caution">
    <text evidence="1">The sequence shown here is derived from an EMBL/GenBank/DDBJ whole genome shotgun (WGS) entry which is preliminary data.</text>
</comment>
<evidence type="ECO:0000313" key="2">
    <source>
        <dbReference type="EMBL" id="KAA1120250.1"/>
    </source>
</evidence>
<sequence length="94" mass="10211">MSTCHICLFKNKNIQAVKTYLQPAAGYQGLKRNYVCFEKSVIGDFEKIPKILQGDGDIPPSSWKGSGSPTSPMYIAAPELPCLGRAQDAVDTFG</sequence>
<proteinExistence type="predicted"/>
<dbReference type="EMBL" id="VDEP01000273">
    <property type="protein sequence ID" value="KAA1114033.1"/>
    <property type="molecule type" value="Genomic_DNA"/>
</dbReference>
<keyword evidence="3" id="KW-1185">Reference proteome</keyword>
<name>A0A5B0QLP7_PUCGR</name>
<dbReference type="EMBL" id="VSWC01000001">
    <property type="protein sequence ID" value="KAA1120250.1"/>
    <property type="molecule type" value="Genomic_DNA"/>
</dbReference>
<evidence type="ECO:0000313" key="1">
    <source>
        <dbReference type="EMBL" id="KAA1114033.1"/>
    </source>
</evidence>
<gene>
    <name evidence="2" type="ORF">PGT21_037311</name>
    <name evidence="1" type="ORF">PGTUg99_009893</name>
</gene>
<evidence type="ECO:0000313" key="4">
    <source>
        <dbReference type="Proteomes" id="UP000325313"/>
    </source>
</evidence>
<dbReference type="Proteomes" id="UP000325313">
    <property type="component" value="Unassembled WGS sequence"/>
</dbReference>
<dbReference type="Proteomes" id="UP000324748">
    <property type="component" value="Unassembled WGS sequence"/>
</dbReference>
<organism evidence="1 4">
    <name type="scientific">Puccinia graminis f. sp. tritici</name>
    <dbReference type="NCBI Taxonomy" id="56615"/>
    <lineage>
        <taxon>Eukaryota</taxon>
        <taxon>Fungi</taxon>
        <taxon>Dikarya</taxon>
        <taxon>Basidiomycota</taxon>
        <taxon>Pucciniomycotina</taxon>
        <taxon>Pucciniomycetes</taxon>
        <taxon>Pucciniales</taxon>
        <taxon>Pucciniaceae</taxon>
        <taxon>Puccinia</taxon>
    </lineage>
</organism>
<dbReference type="AlphaFoldDB" id="A0A5B0QLP7"/>